<keyword evidence="2 5" id="KW-0812">Transmembrane</keyword>
<keyword evidence="3 5" id="KW-1133">Transmembrane helix</keyword>
<dbReference type="CDD" id="cd03127">
    <property type="entry name" value="tetraspanin_LEL"/>
    <property type="match status" value="1"/>
</dbReference>
<dbReference type="SUPFAM" id="SSF48652">
    <property type="entry name" value="Tetraspanin"/>
    <property type="match status" value="1"/>
</dbReference>
<dbReference type="Pfam" id="PF00335">
    <property type="entry name" value="Tetraspanin"/>
    <property type="match status" value="1"/>
</dbReference>
<protein>
    <submittedName>
        <fullName evidence="7">Protein late bloomer</fullName>
    </submittedName>
</protein>
<sequence length="174" mass="19962">MLILIISSMSIAGLIVAVVLASRRDERSLRIFLVLLFVLTWFQGLSLLMLTQRFPIALEVHERWASNRSLDSIEKQFRCCGKFGPDDYLLVRGYIPESCFDGGIEDEEHLYRAGCLTKANVKTTILRREMITFGVQASLLVVLTLYYLYVRHLSHRLTSAVQETASFFLQRDPE</sequence>
<comment type="subcellular location">
    <subcellularLocation>
        <location evidence="1">Membrane</location>
        <topology evidence="1">Multi-pass membrane protein</topology>
    </subcellularLocation>
</comment>
<evidence type="ECO:0000313" key="7">
    <source>
        <dbReference type="RefSeq" id="XP_030380325.1"/>
    </source>
</evidence>
<organism evidence="6 7">
    <name type="scientific">Drosophila lebanonensis</name>
    <name type="common">Fruit fly</name>
    <name type="synonym">Scaptodrosophila lebanonensis</name>
    <dbReference type="NCBI Taxonomy" id="7225"/>
    <lineage>
        <taxon>Eukaryota</taxon>
        <taxon>Metazoa</taxon>
        <taxon>Ecdysozoa</taxon>
        <taxon>Arthropoda</taxon>
        <taxon>Hexapoda</taxon>
        <taxon>Insecta</taxon>
        <taxon>Pterygota</taxon>
        <taxon>Neoptera</taxon>
        <taxon>Endopterygota</taxon>
        <taxon>Diptera</taxon>
        <taxon>Brachycera</taxon>
        <taxon>Muscomorpha</taxon>
        <taxon>Ephydroidea</taxon>
        <taxon>Drosophilidae</taxon>
        <taxon>Scaptodrosophila</taxon>
    </lineage>
</organism>
<keyword evidence="6" id="KW-1185">Reference proteome</keyword>
<feature type="transmembrane region" description="Helical" evidence="5">
    <location>
        <begin position="31"/>
        <end position="50"/>
    </location>
</feature>
<evidence type="ECO:0000256" key="3">
    <source>
        <dbReference type="ARBA" id="ARBA00022989"/>
    </source>
</evidence>
<dbReference type="GO" id="GO:0016020">
    <property type="term" value="C:membrane"/>
    <property type="evidence" value="ECO:0007669"/>
    <property type="project" value="UniProtKB-SubCell"/>
</dbReference>
<proteinExistence type="predicted"/>
<evidence type="ECO:0000256" key="5">
    <source>
        <dbReference type="SAM" id="Phobius"/>
    </source>
</evidence>
<dbReference type="Proteomes" id="UP000504634">
    <property type="component" value="Unplaced"/>
</dbReference>
<dbReference type="InterPro" id="IPR018499">
    <property type="entry name" value="Tetraspanin/Peripherin"/>
</dbReference>
<dbReference type="GeneID" id="115628382"/>
<dbReference type="InterPro" id="IPR008952">
    <property type="entry name" value="Tetraspanin_EC2_sf"/>
</dbReference>
<dbReference type="RefSeq" id="XP_030380325.1">
    <property type="nucleotide sequence ID" value="XM_030524465.1"/>
</dbReference>
<dbReference type="AlphaFoldDB" id="A0A6J2TXM7"/>
<accession>A0A6J2TXM7</accession>
<gene>
    <name evidence="7" type="primary">LOC115628382</name>
</gene>
<evidence type="ECO:0000256" key="1">
    <source>
        <dbReference type="ARBA" id="ARBA00004141"/>
    </source>
</evidence>
<evidence type="ECO:0000313" key="6">
    <source>
        <dbReference type="Proteomes" id="UP000504634"/>
    </source>
</evidence>
<name>A0A6J2TXM7_DROLE</name>
<evidence type="ECO:0000256" key="2">
    <source>
        <dbReference type="ARBA" id="ARBA00022692"/>
    </source>
</evidence>
<dbReference type="Gene3D" id="1.10.1450.10">
    <property type="entry name" value="Tetraspanin"/>
    <property type="match status" value="1"/>
</dbReference>
<feature type="transmembrane region" description="Helical" evidence="5">
    <location>
        <begin position="130"/>
        <end position="149"/>
    </location>
</feature>
<reference evidence="7" key="1">
    <citation type="submission" date="2025-08" db="UniProtKB">
        <authorList>
            <consortium name="RefSeq"/>
        </authorList>
    </citation>
    <scope>IDENTIFICATION</scope>
    <source>
        <strain evidence="7">11010-0011.00</strain>
        <tissue evidence="7">Whole body</tissue>
    </source>
</reference>
<evidence type="ECO:0000256" key="4">
    <source>
        <dbReference type="ARBA" id="ARBA00023136"/>
    </source>
</evidence>
<keyword evidence="4 5" id="KW-0472">Membrane</keyword>
<dbReference type="OrthoDB" id="6239677at2759"/>